<feature type="transmembrane region" description="Helical" evidence="8">
    <location>
        <begin position="242"/>
        <end position="265"/>
    </location>
</feature>
<keyword evidence="2" id="KW-0813">Transport</keyword>
<evidence type="ECO:0000256" key="1">
    <source>
        <dbReference type="ARBA" id="ARBA00004141"/>
    </source>
</evidence>
<dbReference type="InterPro" id="IPR013099">
    <property type="entry name" value="K_chnl_dom"/>
</dbReference>
<dbReference type="Pfam" id="PF07885">
    <property type="entry name" value="Ion_trans_2"/>
    <property type="match status" value="1"/>
</dbReference>
<name>A0ABM4DAS7_HYDVU</name>
<comment type="subcellular location">
    <subcellularLocation>
        <location evidence="1">Membrane</location>
        <topology evidence="1">Multi-pass membrane protein</topology>
    </subcellularLocation>
</comment>
<dbReference type="PANTHER" id="PTHR11537:SF252">
    <property type="entry name" value="POTASSIUM VOLTAGE-GATED CHANNEL PROTEIN SHAW"/>
    <property type="match status" value="1"/>
</dbReference>
<keyword evidence="3 8" id="KW-0812">Transmembrane</keyword>
<organism evidence="10 11">
    <name type="scientific">Hydra vulgaris</name>
    <name type="common">Hydra</name>
    <name type="synonym">Hydra attenuata</name>
    <dbReference type="NCBI Taxonomy" id="6087"/>
    <lineage>
        <taxon>Eukaryota</taxon>
        <taxon>Metazoa</taxon>
        <taxon>Cnidaria</taxon>
        <taxon>Hydrozoa</taxon>
        <taxon>Hydroidolina</taxon>
        <taxon>Anthoathecata</taxon>
        <taxon>Aplanulata</taxon>
        <taxon>Hydridae</taxon>
        <taxon>Hydra</taxon>
    </lineage>
</organism>
<feature type="transmembrane region" description="Helical" evidence="8">
    <location>
        <begin position="213"/>
        <end position="230"/>
    </location>
</feature>
<gene>
    <name evidence="11" type="primary">LOC101240607</name>
</gene>
<evidence type="ECO:0000259" key="9">
    <source>
        <dbReference type="Pfam" id="PF07885"/>
    </source>
</evidence>
<keyword evidence="5" id="KW-0406">Ion transport</keyword>
<feature type="transmembrane region" description="Helical" evidence="8">
    <location>
        <begin position="168"/>
        <end position="193"/>
    </location>
</feature>
<evidence type="ECO:0000256" key="3">
    <source>
        <dbReference type="ARBA" id="ARBA00022692"/>
    </source>
</evidence>
<dbReference type="Gene3D" id="1.10.287.70">
    <property type="match status" value="1"/>
</dbReference>
<evidence type="ECO:0000256" key="2">
    <source>
        <dbReference type="ARBA" id="ARBA00022448"/>
    </source>
</evidence>
<reference evidence="11" key="1">
    <citation type="submission" date="2025-08" db="UniProtKB">
        <authorList>
            <consortium name="RefSeq"/>
        </authorList>
    </citation>
    <scope>IDENTIFICATION</scope>
</reference>
<evidence type="ECO:0000313" key="10">
    <source>
        <dbReference type="Proteomes" id="UP001652625"/>
    </source>
</evidence>
<keyword evidence="7" id="KW-0407">Ion channel</keyword>
<evidence type="ECO:0000256" key="7">
    <source>
        <dbReference type="ARBA" id="ARBA00023303"/>
    </source>
</evidence>
<sequence>MMLLFLIGFVSSQRLKQRCNVDFSFYESIQQNSKSLDRKCSHDVEAICTKNITVSYISMPPFTDNNIFGLKNWSGAFLTQIVSAALSQCCGNCLNITFNKLEFRSQLTEAITKLNSDIIYPMFTQGAPNRINFTQSTLIIPLVKLSTAMLITELNIPPTLFAVNIFHAICSVWPLFGVSIMLAFTAGVVMWFSDTWYNKVQLPRGFIPGSFEGFWWAFVTMTTVGYGDIAPKGAIAKLVAMFWILCGITITSFIVAALTNAVFVIKNQYIASVNSGNIGLLNNHIFEKVLLRKGNAKQYPMNTVEELVHSTKNQLIDGFLVDSYTAKMYLQEQMKSGENKLFVRDVIYDVDQSYYGVAIYDIYLNDLINDYIIHQKDDINDFINNLLNGLPGLSNTIIQSNLLFTTQSGIYLNVLIISACMIIVLLIFGAIYEFFLMKIKGRIFNSNLSKSTYDKEELQIDNDMRYLVKKWKKRLKNKFNEFVLDGTFTVKHNKKPNVYLKLKKKEDTTEEIKKYFQFQTNFNKIENEKKSKYENINSAIIHQKDFQDVRKSKLEKSSYKRPLPQLQLQA</sequence>
<evidence type="ECO:0000256" key="5">
    <source>
        <dbReference type="ARBA" id="ARBA00023065"/>
    </source>
</evidence>
<keyword evidence="6 8" id="KW-0472">Membrane</keyword>
<dbReference type="PANTHER" id="PTHR11537">
    <property type="entry name" value="VOLTAGE-GATED POTASSIUM CHANNEL"/>
    <property type="match status" value="1"/>
</dbReference>
<dbReference type="GeneID" id="101240607"/>
<evidence type="ECO:0000256" key="4">
    <source>
        <dbReference type="ARBA" id="ARBA00022989"/>
    </source>
</evidence>
<dbReference type="InterPro" id="IPR028325">
    <property type="entry name" value="VG_K_chnl"/>
</dbReference>
<keyword evidence="4 8" id="KW-1133">Transmembrane helix</keyword>
<proteinExistence type="predicted"/>
<evidence type="ECO:0000313" key="11">
    <source>
        <dbReference type="RefSeq" id="XP_065671452.1"/>
    </source>
</evidence>
<protein>
    <submittedName>
        <fullName evidence="11">Uncharacterized protein LOC101240607</fullName>
    </submittedName>
</protein>
<dbReference type="SUPFAM" id="SSF81324">
    <property type="entry name" value="Voltage-gated potassium channels"/>
    <property type="match status" value="1"/>
</dbReference>
<keyword evidence="10" id="KW-1185">Reference proteome</keyword>
<accession>A0ABM4DAS7</accession>
<evidence type="ECO:0000256" key="8">
    <source>
        <dbReference type="SAM" id="Phobius"/>
    </source>
</evidence>
<evidence type="ECO:0000256" key="6">
    <source>
        <dbReference type="ARBA" id="ARBA00023136"/>
    </source>
</evidence>
<dbReference type="RefSeq" id="XP_065671452.1">
    <property type="nucleotide sequence ID" value="XM_065815380.1"/>
</dbReference>
<feature type="transmembrane region" description="Helical" evidence="8">
    <location>
        <begin position="410"/>
        <end position="435"/>
    </location>
</feature>
<dbReference type="Proteomes" id="UP001652625">
    <property type="component" value="Chromosome 13"/>
</dbReference>
<feature type="domain" description="Potassium channel" evidence="9">
    <location>
        <begin position="211"/>
        <end position="262"/>
    </location>
</feature>